<organism evidence="4 5">
    <name type="scientific">Umezawaea tangerina</name>
    <dbReference type="NCBI Taxonomy" id="84725"/>
    <lineage>
        <taxon>Bacteria</taxon>
        <taxon>Bacillati</taxon>
        <taxon>Actinomycetota</taxon>
        <taxon>Actinomycetes</taxon>
        <taxon>Pseudonocardiales</taxon>
        <taxon>Pseudonocardiaceae</taxon>
        <taxon>Umezawaea</taxon>
    </lineage>
</organism>
<dbReference type="InterPro" id="IPR050463">
    <property type="entry name" value="Gfo/Idh/MocA_oxidrdct_glycsds"/>
</dbReference>
<evidence type="ECO:0000313" key="5">
    <source>
        <dbReference type="Proteomes" id="UP000239494"/>
    </source>
</evidence>
<dbReference type="Pfam" id="PF22725">
    <property type="entry name" value="GFO_IDH_MocA_C3"/>
    <property type="match status" value="1"/>
</dbReference>
<dbReference type="PANTHER" id="PTHR43818">
    <property type="entry name" value="BCDNA.GH03377"/>
    <property type="match status" value="1"/>
</dbReference>
<accession>A0A2T0T2E2</accession>
<dbReference type="GO" id="GO:0016491">
    <property type="term" value="F:oxidoreductase activity"/>
    <property type="evidence" value="ECO:0007669"/>
    <property type="project" value="UniProtKB-KW"/>
</dbReference>
<dbReference type="Pfam" id="PF01408">
    <property type="entry name" value="GFO_IDH_MocA"/>
    <property type="match status" value="1"/>
</dbReference>
<gene>
    <name evidence="4" type="ORF">CLV43_107435</name>
</gene>
<reference evidence="4 5" key="1">
    <citation type="submission" date="2018-03" db="EMBL/GenBank/DDBJ databases">
        <title>Genomic Encyclopedia of Archaeal and Bacterial Type Strains, Phase II (KMG-II): from individual species to whole genera.</title>
        <authorList>
            <person name="Goeker M."/>
        </authorList>
    </citation>
    <scope>NUCLEOTIDE SEQUENCE [LARGE SCALE GENOMIC DNA]</scope>
    <source>
        <strain evidence="4 5">DSM 44720</strain>
    </source>
</reference>
<protein>
    <submittedName>
        <fullName evidence="4">Putative dehydrogenase</fullName>
    </submittedName>
</protein>
<evidence type="ECO:0000259" key="3">
    <source>
        <dbReference type="Pfam" id="PF22725"/>
    </source>
</evidence>
<feature type="domain" description="Gfo/Idh/MocA-like oxidoreductase N-terminal" evidence="2">
    <location>
        <begin position="5"/>
        <end position="124"/>
    </location>
</feature>
<evidence type="ECO:0000256" key="1">
    <source>
        <dbReference type="ARBA" id="ARBA00023002"/>
    </source>
</evidence>
<evidence type="ECO:0000259" key="2">
    <source>
        <dbReference type="Pfam" id="PF01408"/>
    </source>
</evidence>
<dbReference type="AlphaFoldDB" id="A0A2T0T2E2"/>
<dbReference type="PANTHER" id="PTHR43818:SF11">
    <property type="entry name" value="BCDNA.GH03377"/>
    <property type="match status" value="1"/>
</dbReference>
<comment type="caution">
    <text evidence="4">The sequence shown here is derived from an EMBL/GenBank/DDBJ whole genome shotgun (WGS) entry which is preliminary data.</text>
</comment>
<proteinExistence type="predicted"/>
<dbReference type="Proteomes" id="UP000239494">
    <property type="component" value="Unassembled WGS sequence"/>
</dbReference>
<dbReference type="SUPFAM" id="SSF51735">
    <property type="entry name" value="NAD(P)-binding Rossmann-fold domains"/>
    <property type="match status" value="1"/>
</dbReference>
<dbReference type="EMBL" id="PVTF01000007">
    <property type="protein sequence ID" value="PRY39848.1"/>
    <property type="molecule type" value="Genomic_DNA"/>
</dbReference>
<keyword evidence="5" id="KW-1185">Reference proteome</keyword>
<feature type="domain" description="GFO/IDH/MocA-like oxidoreductase" evidence="3">
    <location>
        <begin position="144"/>
        <end position="277"/>
    </location>
</feature>
<dbReference type="InterPro" id="IPR000683">
    <property type="entry name" value="Gfo/Idh/MocA-like_OxRdtase_N"/>
</dbReference>
<dbReference type="SUPFAM" id="SSF55347">
    <property type="entry name" value="Glyceraldehyde-3-phosphate dehydrogenase-like, C-terminal domain"/>
    <property type="match status" value="1"/>
</dbReference>
<dbReference type="GO" id="GO:0000166">
    <property type="term" value="F:nucleotide binding"/>
    <property type="evidence" value="ECO:0007669"/>
    <property type="project" value="InterPro"/>
</dbReference>
<keyword evidence="1" id="KW-0560">Oxidoreductase</keyword>
<dbReference type="Gene3D" id="3.40.50.720">
    <property type="entry name" value="NAD(P)-binding Rossmann-like Domain"/>
    <property type="match status" value="1"/>
</dbReference>
<dbReference type="InterPro" id="IPR055170">
    <property type="entry name" value="GFO_IDH_MocA-like_dom"/>
</dbReference>
<dbReference type="RefSeq" id="WP_245886947.1">
    <property type="nucleotide sequence ID" value="NZ_PVTF01000007.1"/>
</dbReference>
<dbReference type="InterPro" id="IPR036291">
    <property type="entry name" value="NAD(P)-bd_dom_sf"/>
</dbReference>
<sequence length="378" mass="40175">MNEQIGVGMVGHAFMGAVHSQAWRNAHRFFDLPLVPRLSVLGGRDEARTRAAADKYGWADVETDWAALVRRDDVQVVDICTPGDTHCDIAVAALEAGKHVLCEKPLANSVAEAEKMAAAAEAAAARGVRSMVAFNYRRVPALALARRLVADGRIGEVRHVRAVYLQDWLSDPASPLTWRLDREKAGSGALGDLGAHIVDAAQFVTGLTITGVSALTETFTTTRPDGAGGTGEVTVDDAALFLARFDGGAVGSFEATRYALGRKNAMRLEVNGSRGSLAFDFESMNELQFFDGDAPGAEAGFRRVLVTEGDHPYVGAWWPPGHLLGYEHTFVHEVVDLVGAIAAGTDPAPSFADGLRVQRVLAAVEDSAAAGSWQSVPA</sequence>
<dbReference type="Gene3D" id="3.30.360.10">
    <property type="entry name" value="Dihydrodipicolinate Reductase, domain 2"/>
    <property type="match status" value="1"/>
</dbReference>
<name>A0A2T0T2E2_9PSEU</name>
<evidence type="ECO:0000313" key="4">
    <source>
        <dbReference type="EMBL" id="PRY39848.1"/>
    </source>
</evidence>